<evidence type="ECO:0000313" key="17">
    <source>
        <dbReference type="Proteomes" id="UP001164693"/>
    </source>
</evidence>
<comment type="function">
    <text evidence="12">Phosphorylation of dTMP to form dTDP in both de novo and salvage pathways of dTTP synthesis.</text>
</comment>
<feature type="transmembrane region" description="Helical" evidence="14">
    <location>
        <begin position="339"/>
        <end position="357"/>
    </location>
</feature>
<feature type="transmembrane region" description="Helical" evidence="14">
    <location>
        <begin position="273"/>
        <end position="295"/>
    </location>
</feature>
<dbReference type="Proteomes" id="UP001164693">
    <property type="component" value="Chromosome"/>
</dbReference>
<dbReference type="EC" id="2.7.4.9" evidence="12"/>
<dbReference type="InterPro" id="IPR036259">
    <property type="entry name" value="MFS_trans_sf"/>
</dbReference>
<evidence type="ECO:0000256" key="10">
    <source>
        <dbReference type="ARBA" id="ARBA00022989"/>
    </source>
</evidence>
<organism evidence="16 17">
    <name type="scientific">Jatrophihabitans cynanchi</name>
    <dbReference type="NCBI Taxonomy" id="2944128"/>
    <lineage>
        <taxon>Bacteria</taxon>
        <taxon>Bacillati</taxon>
        <taxon>Actinomycetota</taxon>
        <taxon>Actinomycetes</taxon>
        <taxon>Jatrophihabitantales</taxon>
        <taxon>Jatrophihabitantaceae</taxon>
        <taxon>Jatrophihabitans</taxon>
    </lineage>
</organism>
<reference evidence="16" key="1">
    <citation type="submission" date="2022-05" db="EMBL/GenBank/DDBJ databases">
        <title>Jatrophihabitans sp. SB3-54 whole genome sequence.</title>
        <authorList>
            <person name="Suh M.K."/>
            <person name="Eom M.K."/>
            <person name="Kim J.S."/>
            <person name="Kim H.S."/>
            <person name="Do H.E."/>
            <person name="Shin Y.K."/>
            <person name="Lee J.-S."/>
        </authorList>
    </citation>
    <scope>NUCLEOTIDE SEQUENCE</scope>
    <source>
        <strain evidence="16">SB3-54</strain>
    </source>
</reference>
<keyword evidence="17" id="KW-1185">Reference proteome</keyword>
<feature type="transmembrane region" description="Helical" evidence="14">
    <location>
        <begin position="113"/>
        <end position="133"/>
    </location>
</feature>
<keyword evidence="2" id="KW-0813">Transport</keyword>
<feature type="transmembrane region" description="Helical" evidence="14">
    <location>
        <begin position="397"/>
        <end position="420"/>
    </location>
</feature>
<dbReference type="PROSITE" id="PS01331">
    <property type="entry name" value="THYMIDYLATE_KINASE"/>
    <property type="match status" value="1"/>
</dbReference>
<feature type="domain" description="Thymidylate kinase-like" evidence="15">
    <location>
        <begin position="497"/>
        <end position="682"/>
    </location>
</feature>
<comment type="subcellular location">
    <subcellularLocation>
        <location evidence="1">Cell membrane</location>
        <topology evidence="1">Multi-pass membrane protein</topology>
    </subcellularLocation>
</comment>
<keyword evidence="10 14" id="KW-1133">Transmembrane helix</keyword>
<dbReference type="EMBL" id="CP097463">
    <property type="protein sequence ID" value="WAX59138.1"/>
    <property type="molecule type" value="Genomic_DNA"/>
</dbReference>
<evidence type="ECO:0000256" key="7">
    <source>
        <dbReference type="ARBA" id="ARBA00022741"/>
    </source>
</evidence>
<evidence type="ECO:0000259" key="15">
    <source>
        <dbReference type="Pfam" id="PF02223"/>
    </source>
</evidence>
<dbReference type="SUPFAM" id="SSF103473">
    <property type="entry name" value="MFS general substrate transporter"/>
    <property type="match status" value="1"/>
</dbReference>
<feature type="transmembrane region" description="Helical" evidence="14">
    <location>
        <begin position="45"/>
        <end position="67"/>
    </location>
</feature>
<dbReference type="InterPro" id="IPR010290">
    <property type="entry name" value="TM_effector"/>
</dbReference>
<evidence type="ECO:0000256" key="14">
    <source>
        <dbReference type="SAM" id="Phobius"/>
    </source>
</evidence>
<dbReference type="InterPro" id="IPR018095">
    <property type="entry name" value="Thymidylate_kin_CS"/>
</dbReference>
<feature type="region of interest" description="Disordered" evidence="13">
    <location>
        <begin position="1"/>
        <end position="27"/>
    </location>
</feature>
<dbReference type="Pfam" id="PF02223">
    <property type="entry name" value="Thymidylate_kin"/>
    <property type="match status" value="1"/>
</dbReference>
<keyword evidence="5 14" id="KW-0812">Transmembrane</keyword>
<evidence type="ECO:0000256" key="3">
    <source>
        <dbReference type="ARBA" id="ARBA00022475"/>
    </source>
</evidence>
<keyword evidence="11 14" id="KW-0472">Membrane</keyword>
<feature type="compositionally biased region" description="Low complexity" evidence="13">
    <location>
        <begin position="14"/>
        <end position="27"/>
    </location>
</feature>
<name>A0ABY7K2S3_9ACTN</name>
<dbReference type="InterPro" id="IPR027417">
    <property type="entry name" value="P-loop_NTPase"/>
</dbReference>
<feature type="transmembrane region" description="Helical" evidence="14">
    <location>
        <begin position="222"/>
        <end position="239"/>
    </location>
</feature>
<comment type="similarity">
    <text evidence="12">Belongs to the thymidylate kinase family.</text>
</comment>
<evidence type="ECO:0000256" key="13">
    <source>
        <dbReference type="SAM" id="MobiDB-lite"/>
    </source>
</evidence>
<evidence type="ECO:0000256" key="2">
    <source>
        <dbReference type="ARBA" id="ARBA00022448"/>
    </source>
</evidence>
<dbReference type="Gene3D" id="1.20.1250.20">
    <property type="entry name" value="MFS general substrate transporter like domains"/>
    <property type="match status" value="2"/>
</dbReference>
<dbReference type="InterPro" id="IPR039430">
    <property type="entry name" value="Thymidylate_kin-like_dom"/>
</dbReference>
<dbReference type="CDD" id="cd06173">
    <property type="entry name" value="MFS_MefA_like"/>
    <property type="match status" value="1"/>
</dbReference>
<dbReference type="HAMAP" id="MF_00165">
    <property type="entry name" value="Thymidylate_kinase"/>
    <property type="match status" value="1"/>
</dbReference>
<protein>
    <recommendedName>
        <fullName evidence="12">Thymidylate kinase</fullName>
        <ecNumber evidence="12">2.7.4.9</ecNumber>
    </recommendedName>
    <alternativeName>
        <fullName evidence="12">dTMP kinase</fullName>
    </alternativeName>
</protein>
<evidence type="ECO:0000256" key="11">
    <source>
        <dbReference type="ARBA" id="ARBA00023136"/>
    </source>
</evidence>
<feature type="binding site" evidence="12">
    <location>
        <begin position="499"/>
        <end position="506"/>
    </location>
    <ligand>
        <name>ATP</name>
        <dbReference type="ChEBI" id="CHEBI:30616"/>
    </ligand>
</feature>
<evidence type="ECO:0000256" key="6">
    <source>
        <dbReference type="ARBA" id="ARBA00022727"/>
    </source>
</evidence>
<accession>A0ABY7K2S3</accession>
<evidence type="ECO:0000256" key="8">
    <source>
        <dbReference type="ARBA" id="ARBA00022777"/>
    </source>
</evidence>
<feature type="transmembrane region" description="Helical" evidence="14">
    <location>
        <begin position="179"/>
        <end position="202"/>
    </location>
</feature>
<feature type="transmembrane region" description="Helical" evidence="14">
    <location>
        <begin position="307"/>
        <end position="327"/>
    </location>
</feature>
<keyword evidence="3" id="KW-1003">Cell membrane</keyword>
<feature type="transmembrane region" description="Helical" evidence="14">
    <location>
        <begin position="363"/>
        <end position="385"/>
    </location>
</feature>
<dbReference type="PANTHER" id="PTHR43266:SF2">
    <property type="entry name" value="MAJOR FACILITATOR SUPERFAMILY (MFS) PROFILE DOMAIN-CONTAINING PROTEIN"/>
    <property type="match status" value="1"/>
</dbReference>
<keyword evidence="6 12" id="KW-0545">Nucleotide biosynthesis</keyword>
<keyword evidence="7 12" id="KW-0547">Nucleotide-binding</keyword>
<dbReference type="NCBIfam" id="TIGR00041">
    <property type="entry name" value="DTMP_kinase"/>
    <property type="match status" value="1"/>
</dbReference>
<evidence type="ECO:0000256" key="5">
    <source>
        <dbReference type="ARBA" id="ARBA00022692"/>
    </source>
</evidence>
<feature type="transmembrane region" description="Helical" evidence="14">
    <location>
        <begin position="440"/>
        <end position="459"/>
    </location>
</feature>
<sequence length="709" mass="75482">MSEKRGAVISENRAAGATAASPTPAGISASSAIRGVMRVRSYRRLWYTTALSSLGDWLGLLATTALATSLANGYQAKNYALGGVLVVKLLPAIFLGPLAGAFADRFDRRMTMIVSDAVRFVLFLSIPLAHLVVDRDRTLAWLLISSFLIECVSLFWMPAKDASVPNLVRRDQIEAANQLSLVTTYGLTPVAGAGLFSVLSLITNVLARHLDFFKTQPVNLALYLNAATFLAGAVIVVFIPEISGHRNGRVVEGQSGLLHLLREGLSFIKSSRLVGGLIVGLVGAFVAAGAVIGAGKIFVTSLGGGNAAYGVLFGSVFVGLGSGMAFGPRIARDLSRRRLFGLAIVFAAVCLILTAVMPHVALATVFVLGLGFGAGVAYLAGMTLMGTDVDDEMRGRVFAMLQSLIRVVLILALAAVPFAVAQVGRKTFHFGSVDYVVDGTRIVLIVGGILALFAGLLAYRKMDDRQQGAVWQDVTSALRGDSSARRRMRTGGLFVAFEGGEGSGKSTQVERLAEWLRESGTAVTTTHEPGATDVGAQIRRLLLHDSPALSPRAEALLFAADRAHHVESVIRPALEAGQVVVTDRYVDSSLAYQGVGRNLQIDEVRKISRWATGGLQADLIVLLDLPAELGLARVRGRGGEDKLEAESISFHERVREAFRMLAESDPRRYLVLDASLQPDVIAAKVRAAVSRLIRPDCAPAPPPKAVAPQ</sequence>
<dbReference type="Pfam" id="PF05977">
    <property type="entry name" value="MFS_3"/>
    <property type="match status" value="1"/>
</dbReference>
<dbReference type="PANTHER" id="PTHR43266">
    <property type="entry name" value="MACROLIDE-EFFLUX PROTEIN"/>
    <property type="match status" value="1"/>
</dbReference>
<dbReference type="GO" id="GO:0004798">
    <property type="term" value="F:dTMP kinase activity"/>
    <property type="evidence" value="ECO:0007669"/>
    <property type="project" value="UniProtKB-EC"/>
</dbReference>
<keyword evidence="4 12" id="KW-0808">Transferase</keyword>
<evidence type="ECO:0000256" key="12">
    <source>
        <dbReference type="HAMAP-Rule" id="MF_00165"/>
    </source>
</evidence>
<comment type="catalytic activity">
    <reaction evidence="12">
        <text>dTMP + ATP = dTDP + ADP</text>
        <dbReference type="Rhea" id="RHEA:13517"/>
        <dbReference type="ChEBI" id="CHEBI:30616"/>
        <dbReference type="ChEBI" id="CHEBI:58369"/>
        <dbReference type="ChEBI" id="CHEBI:63528"/>
        <dbReference type="ChEBI" id="CHEBI:456216"/>
        <dbReference type="EC" id="2.7.4.9"/>
    </reaction>
</comment>
<feature type="transmembrane region" description="Helical" evidence="14">
    <location>
        <begin position="139"/>
        <end position="158"/>
    </location>
</feature>
<gene>
    <name evidence="12 16" type="primary">tmk</name>
    <name evidence="16" type="ORF">M6B22_10350</name>
</gene>
<evidence type="ECO:0000256" key="9">
    <source>
        <dbReference type="ARBA" id="ARBA00022840"/>
    </source>
</evidence>
<evidence type="ECO:0000256" key="4">
    <source>
        <dbReference type="ARBA" id="ARBA00022679"/>
    </source>
</evidence>
<evidence type="ECO:0000256" key="1">
    <source>
        <dbReference type="ARBA" id="ARBA00004651"/>
    </source>
</evidence>
<dbReference type="SUPFAM" id="SSF52540">
    <property type="entry name" value="P-loop containing nucleoside triphosphate hydrolases"/>
    <property type="match status" value="1"/>
</dbReference>
<proteinExistence type="inferred from homology"/>
<keyword evidence="9 12" id="KW-0067">ATP-binding</keyword>
<keyword evidence="8 12" id="KW-0418">Kinase</keyword>
<dbReference type="RefSeq" id="WP_269445679.1">
    <property type="nucleotide sequence ID" value="NZ_CP097463.1"/>
</dbReference>
<evidence type="ECO:0000313" key="16">
    <source>
        <dbReference type="EMBL" id="WAX59138.1"/>
    </source>
</evidence>
<dbReference type="Gene3D" id="3.40.50.300">
    <property type="entry name" value="P-loop containing nucleotide triphosphate hydrolases"/>
    <property type="match status" value="1"/>
</dbReference>
<dbReference type="InterPro" id="IPR018094">
    <property type="entry name" value="Thymidylate_kinase"/>
</dbReference>
<dbReference type="CDD" id="cd01672">
    <property type="entry name" value="TMPK"/>
    <property type="match status" value="1"/>
</dbReference>
<feature type="transmembrane region" description="Helical" evidence="14">
    <location>
        <begin position="79"/>
        <end position="101"/>
    </location>
</feature>